<comment type="caution">
    <text evidence="3">The sequence shown here is derived from an EMBL/GenBank/DDBJ whole genome shotgun (WGS) entry which is preliminary data.</text>
</comment>
<feature type="compositionally biased region" description="Polar residues" evidence="1">
    <location>
        <begin position="40"/>
        <end position="53"/>
    </location>
</feature>
<feature type="region of interest" description="Disordered" evidence="1">
    <location>
        <begin position="40"/>
        <end position="72"/>
    </location>
</feature>
<evidence type="ECO:0000256" key="2">
    <source>
        <dbReference type="SAM" id="SignalP"/>
    </source>
</evidence>
<evidence type="ECO:0000256" key="1">
    <source>
        <dbReference type="SAM" id="MobiDB-lite"/>
    </source>
</evidence>
<feature type="chain" id="PRO_5046796861" evidence="2">
    <location>
        <begin position="28"/>
        <end position="325"/>
    </location>
</feature>
<proteinExistence type="predicted"/>
<dbReference type="RefSeq" id="WP_172174346.1">
    <property type="nucleotide sequence ID" value="NZ_CASGKG010000011.1"/>
</dbReference>
<organism evidence="3 4">
    <name type="scientific">Xylanibacter rodentium</name>
    <dbReference type="NCBI Taxonomy" id="2736289"/>
    <lineage>
        <taxon>Bacteria</taxon>
        <taxon>Pseudomonadati</taxon>
        <taxon>Bacteroidota</taxon>
        <taxon>Bacteroidia</taxon>
        <taxon>Bacteroidales</taxon>
        <taxon>Prevotellaceae</taxon>
        <taxon>Xylanibacter</taxon>
    </lineage>
</organism>
<gene>
    <name evidence="3" type="ORF">HPS55_08575</name>
</gene>
<name>A0ABX2AWU1_9BACT</name>
<reference evidence="3 4" key="1">
    <citation type="submission" date="2020-05" db="EMBL/GenBank/DDBJ databases">
        <title>Distinct polysaccharide utilization as determinants for interspecies competition between intestinal Prevotella spp.</title>
        <authorList>
            <person name="Galvez E.J.C."/>
            <person name="Iljazovic A."/>
            <person name="Strowig T."/>
        </authorList>
    </citation>
    <scope>NUCLEOTIDE SEQUENCE [LARGE SCALE GENOMIC DNA]</scope>
    <source>
        <strain evidence="3 4">PROD</strain>
    </source>
</reference>
<dbReference type="EMBL" id="JABKKE010000013">
    <property type="protein sequence ID" value="NPE14378.1"/>
    <property type="molecule type" value="Genomic_DNA"/>
</dbReference>
<dbReference type="Proteomes" id="UP001193734">
    <property type="component" value="Unassembled WGS sequence"/>
</dbReference>
<evidence type="ECO:0000313" key="3">
    <source>
        <dbReference type="EMBL" id="NPE14378.1"/>
    </source>
</evidence>
<dbReference type="GeneID" id="82157820"/>
<accession>A0ABX2AWU1</accession>
<keyword evidence="4" id="KW-1185">Reference proteome</keyword>
<feature type="signal peptide" evidence="2">
    <location>
        <begin position="1"/>
        <end position="27"/>
    </location>
</feature>
<protein>
    <submittedName>
        <fullName evidence="3">Uncharacterized protein</fullName>
    </submittedName>
</protein>
<sequence length="325" mass="34099">MKTKANKTCFVIALMAMLFGGIQPLEAQGLLDLLKMAGQGQSTGQKTPRSNVGSSSTQTQSRRKTATNAEGKTVDVPVRPTKITALEGENVVSVTGMVINNVGMGKPVVRMRDAGIFLSNTGMSLIGTVAMTVKGQAGKRLIMSFDVLDENGEGQADGNGATGYLIPVQVPSNSYSCEVEVRIPYGWIDLQNKPTSFNFMVSMYDFGSGKEEPMIGSSVICMDPASIQVDGNAVQGQVLSDMFGGGSMGGMDLGGLMGAMFGGGTDTAEHTCVKCDGTGVCEYCDGDGFLNPSVCRKCAQNPGICRNCGGSGTTTVKLDIDRSRW</sequence>
<keyword evidence="2" id="KW-0732">Signal</keyword>
<evidence type="ECO:0000313" key="4">
    <source>
        <dbReference type="Proteomes" id="UP001193734"/>
    </source>
</evidence>